<gene>
    <name evidence="4" type="ORF">B9Z19DRAFT_1060281</name>
</gene>
<feature type="region of interest" description="Disordered" evidence="1">
    <location>
        <begin position="56"/>
        <end position="121"/>
    </location>
</feature>
<dbReference type="Pfam" id="PF21485">
    <property type="entry name" value="IF5A-like_N"/>
    <property type="match status" value="1"/>
</dbReference>
<feature type="compositionally biased region" description="Basic residues" evidence="1">
    <location>
        <begin position="187"/>
        <end position="234"/>
    </location>
</feature>
<dbReference type="GO" id="GO:0003746">
    <property type="term" value="F:translation elongation factor activity"/>
    <property type="evidence" value="ECO:0007669"/>
    <property type="project" value="InterPro"/>
</dbReference>
<dbReference type="EMBL" id="NESQ01000001">
    <property type="protein sequence ID" value="PUU84418.1"/>
    <property type="molecule type" value="Genomic_DNA"/>
</dbReference>
<organism evidence="4 5">
    <name type="scientific">Tuber borchii</name>
    <name type="common">White truffle</name>
    <dbReference type="NCBI Taxonomy" id="42251"/>
    <lineage>
        <taxon>Eukaryota</taxon>
        <taxon>Fungi</taxon>
        <taxon>Dikarya</taxon>
        <taxon>Ascomycota</taxon>
        <taxon>Pezizomycotina</taxon>
        <taxon>Pezizomycetes</taxon>
        <taxon>Pezizales</taxon>
        <taxon>Tuberaceae</taxon>
        <taxon>Tuber</taxon>
    </lineage>
</organism>
<dbReference type="InterPro" id="IPR020189">
    <property type="entry name" value="IF5A_C"/>
</dbReference>
<name>A0A2T7A9K3_TUBBO</name>
<feature type="region of interest" description="Disordered" evidence="1">
    <location>
        <begin position="169"/>
        <end position="237"/>
    </location>
</feature>
<feature type="compositionally biased region" description="Polar residues" evidence="1">
    <location>
        <begin position="282"/>
        <end position="293"/>
    </location>
</feature>
<evidence type="ECO:0000259" key="3">
    <source>
        <dbReference type="Pfam" id="PF21485"/>
    </source>
</evidence>
<dbReference type="GO" id="GO:0003723">
    <property type="term" value="F:RNA binding"/>
    <property type="evidence" value="ECO:0007669"/>
    <property type="project" value="InterPro"/>
</dbReference>
<feature type="compositionally biased region" description="Low complexity" evidence="1">
    <location>
        <begin position="462"/>
        <end position="471"/>
    </location>
</feature>
<comment type="caution">
    <text evidence="4">The sequence shown here is derived from an EMBL/GenBank/DDBJ whole genome shotgun (WGS) entry which is preliminary data.</text>
</comment>
<dbReference type="AlphaFoldDB" id="A0A2T7A9K3"/>
<feature type="compositionally biased region" description="Low complexity" evidence="1">
    <location>
        <begin position="176"/>
        <end position="186"/>
    </location>
</feature>
<dbReference type="GO" id="GO:0045901">
    <property type="term" value="P:positive regulation of translational elongation"/>
    <property type="evidence" value="ECO:0007669"/>
    <property type="project" value="InterPro"/>
</dbReference>
<feature type="compositionally biased region" description="Basic residues" evidence="1">
    <location>
        <begin position="96"/>
        <end position="112"/>
    </location>
</feature>
<dbReference type="Gene3D" id="2.40.50.140">
    <property type="entry name" value="Nucleic acid-binding proteins"/>
    <property type="match status" value="1"/>
</dbReference>
<dbReference type="Pfam" id="PF01287">
    <property type="entry name" value="eIF-5a"/>
    <property type="match status" value="1"/>
</dbReference>
<dbReference type="Proteomes" id="UP000244722">
    <property type="component" value="Unassembled WGS sequence"/>
</dbReference>
<dbReference type="GO" id="GO:0045905">
    <property type="term" value="P:positive regulation of translational termination"/>
    <property type="evidence" value="ECO:0007669"/>
    <property type="project" value="InterPro"/>
</dbReference>
<evidence type="ECO:0000259" key="2">
    <source>
        <dbReference type="Pfam" id="PF01287"/>
    </source>
</evidence>
<dbReference type="InterPro" id="IPR012340">
    <property type="entry name" value="NA-bd_OB-fold"/>
</dbReference>
<dbReference type="InterPro" id="IPR014722">
    <property type="entry name" value="Rib_uL2_dom2"/>
</dbReference>
<evidence type="ECO:0000313" key="5">
    <source>
        <dbReference type="Proteomes" id="UP000244722"/>
    </source>
</evidence>
<dbReference type="GO" id="GO:0043022">
    <property type="term" value="F:ribosome binding"/>
    <property type="evidence" value="ECO:0007669"/>
    <property type="project" value="InterPro"/>
</dbReference>
<dbReference type="SUPFAM" id="SSF50249">
    <property type="entry name" value="Nucleic acid-binding proteins"/>
    <property type="match status" value="1"/>
</dbReference>
<dbReference type="STRING" id="42251.A0A2T7A9K3"/>
<dbReference type="PANTHER" id="PTHR11673">
    <property type="entry name" value="TRANSLATION INITIATION FACTOR 5A FAMILY MEMBER"/>
    <property type="match status" value="1"/>
</dbReference>
<keyword evidence="5" id="KW-1185">Reference proteome</keyword>
<protein>
    <submittedName>
        <fullName evidence="4">Uncharacterized protein</fullName>
    </submittedName>
</protein>
<evidence type="ECO:0000256" key="1">
    <source>
        <dbReference type="SAM" id="MobiDB-lite"/>
    </source>
</evidence>
<dbReference type="Gene3D" id="2.30.30.30">
    <property type="match status" value="1"/>
</dbReference>
<feature type="region of interest" description="Disordered" evidence="1">
    <location>
        <begin position="448"/>
        <end position="471"/>
    </location>
</feature>
<feature type="compositionally biased region" description="Basic and acidic residues" evidence="1">
    <location>
        <begin position="56"/>
        <end position="95"/>
    </location>
</feature>
<evidence type="ECO:0000313" key="4">
    <source>
        <dbReference type="EMBL" id="PUU84418.1"/>
    </source>
</evidence>
<dbReference type="InterPro" id="IPR001884">
    <property type="entry name" value="IF5A-like"/>
</dbReference>
<reference evidence="4 5" key="1">
    <citation type="submission" date="2017-04" db="EMBL/GenBank/DDBJ databases">
        <title>Draft genome sequence of Tuber borchii Vittad., a whitish edible truffle.</title>
        <authorList>
            <consortium name="DOE Joint Genome Institute"/>
            <person name="Murat C."/>
            <person name="Kuo A."/>
            <person name="Barry K.W."/>
            <person name="Clum A."/>
            <person name="Dockter R.B."/>
            <person name="Fauchery L."/>
            <person name="Iotti M."/>
            <person name="Kohler A."/>
            <person name="Labutti K."/>
            <person name="Lindquist E.A."/>
            <person name="Lipzen A."/>
            <person name="Ohm R.A."/>
            <person name="Wang M."/>
            <person name="Grigoriev I.V."/>
            <person name="Zambonelli A."/>
            <person name="Martin F.M."/>
        </authorList>
    </citation>
    <scope>NUCLEOTIDE SEQUENCE [LARGE SCALE GENOMIC DNA]</scope>
    <source>
        <strain evidence="4 5">Tbo3840</strain>
    </source>
</reference>
<sequence length="624" mass="70452">MSVGRDIISSLCGHTITQLDNLDFDARVPIPFSVFPSSYSSPGGVTTETVVEEEIRTEHHDTEPSHFSHEHEREGHHNHEEQFREEQFRIEDQHQHQHQRQHQQRLQGHHVHLAHEDEEDERIVTETIRETHRHQELVPHRSHTHIEEHHHHSDHHPQALQVYVKKEKVYKDDDSSSSSSSSNSSRGHGHGHKQHKHHLLGLGHLSHHGHHGHSTHHLGHSSHHGHDHHSHHSHSPAALVHRVKEHLPSLHHHKETHHSNSHYTPSHHTPSVYVPSVHGHSHSNQQKVHTSTAELEFDRASTSSYPSHHHQQKVHTSTAELEFDNASTSSHSNHHHQQQKVHRTSAAELEFDNASTSSHSKSHVHSVPVVETTTVERIETITPSYTPVVSKSIYVEPTPSVSSESTSSIHKEIHIPKPANSSSKSLEMVKYDAYASSGHDEIHLTGGTTSHHQYKPHHDLHTSSSSHISSAHAQSKSTFTIPCHHIRIGDLVILQHRPCQIIRITTSAQTGQHRYLGVDLFTKQLHEEPCVVSHPSPSVVLHSLLGPVFKQYRLIDIRDDGKLVAMTETGEIKQGLKVVDQGHLWGKLKEAFGHGSGSVRVLVISDHGKELAVDYKIVHLAHKL</sequence>
<dbReference type="SUPFAM" id="SSF50104">
    <property type="entry name" value="Translation proteins SH3-like domain"/>
    <property type="match status" value="1"/>
</dbReference>
<feature type="region of interest" description="Disordered" evidence="1">
    <location>
        <begin position="252"/>
        <end position="344"/>
    </location>
</feature>
<accession>A0A2T7A9K3</accession>
<dbReference type="OrthoDB" id="9975114at2759"/>
<dbReference type="InterPro" id="IPR048670">
    <property type="entry name" value="IF5A-like_N"/>
</dbReference>
<dbReference type="InterPro" id="IPR008991">
    <property type="entry name" value="Translation_prot_SH3-like_sf"/>
</dbReference>
<feature type="domain" description="Translation initiation factor 5A-like N-terminal" evidence="3">
    <location>
        <begin position="477"/>
        <end position="534"/>
    </location>
</feature>
<feature type="domain" description="Translation initiation factor 5A C-terminal" evidence="2">
    <location>
        <begin position="550"/>
        <end position="616"/>
    </location>
</feature>
<proteinExistence type="predicted"/>
<feature type="compositionally biased region" description="Basic residues" evidence="1">
    <location>
        <begin position="332"/>
        <end position="343"/>
    </location>
</feature>